<accession>A0A9P7J6A9</accession>
<dbReference type="EMBL" id="JABBWG010000054">
    <property type="protein sequence ID" value="KAG1805306.1"/>
    <property type="molecule type" value="Genomic_DNA"/>
</dbReference>
<evidence type="ECO:0000313" key="2">
    <source>
        <dbReference type="Proteomes" id="UP000807769"/>
    </source>
</evidence>
<dbReference type="GeneID" id="64636514"/>
<sequence>MSRLVIACCNNTSVELEQEGGLSARLTGGVNHMLDVFEVSMRYMAKDISDLQQVHRPGGWHDVERHLIVGTVLSFKMTRLVMSDNFKRTQIKILSSSRHKFCQCDRGFNVCGLSLNCEFIYGTPVNSGPLPECLQGHNAGLVIVCVGRMHMANHTSSALLMTLRTV</sequence>
<dbReference type="AlphaFoldDB" id="A0A9P7J6A9"/>
<evidence type="ECO:0000313" key="1">
    <source>
        <dbReference type="EMBL" id="KAG1805306.1"/>
    </source>
</evidence>
<proteinExistence type="predicted"/>
<protein>
    <submittedName>
        <fullName evidence="1">Uncharacterized protein</fullName>
    </submittedName>
</protein>
<reference evidence="1" key="1">
    <citation type="journal article" date="2020" name="New Phytol.">
        <title>Comparative genomics reveals dynamic genome evolution in host specialist ectomycorrhizal fungi.</title>
        <authorList>
            <person name="Lofgren L.A."/>
            <person name="Nguyen N.H."/>
            <person name="Vilgalys R."/>
            <person name="Ruytinx J."/>
            <person name="Liao H.L."/>
            <person name="Branco S."/>
            <person name="Kuo A."/>
            <person name="LaButti K."/>
            <person name="Lipzen A."/>
            <person name="Andreopoulos W."/>
            <person name="Pangilinan J."/>
            <person name="Riley R."/>
            <person name="Hundley H."/>
            <person name="Na H."/>
            <person name="Barry K."/>
            <person name="Grigoriev I.V."/>
            <person name="Stajich J.E."/>
            <person name="Kennedy P.G."/>
        </authorList>
    </citation>
    <scope>NUCLEOTIDE SEQUENCE</scope>
    <source>
        <strain evidence="1">MN1</strain>
    </source>
</reference>
<comment type="caution">
    <text evidence="1">The sequence shown here is derived from an EMBL/GenBank/DDBJ whole genome shotgun (WGS) entry which is preliminary data.</text>
</comment>
<dbReference type="OrthoDB" id="10538548at2759"/>
<organism evidence="1 2">
    <name type="scientific">Suillus subaureus</name>
    <dbReference type="NCBI Taxonomy" id="48587"/>
    <lineage>
        <taxon>Eukaryota</taxon>
        <taxon>Fungi</taxon>
        <taxon>Dikarya</taxon>
        <taxon>Basidiomycota</taxon>
        <taxon>Agaricomycotina</taxon>
        <taxon>Agaricomycetes</taxon>
        <taxon>Agaricomycetidae</taxon>
        <taxon>Boletales</taxon>
        <taxon>Suillineae</taxon>
        <taxon>Suillaceae</taxon>
        <taxon>Suillus</taxon>
    </lineage>
</organism>
<gene>
    <name evidence="1" type="ORF">BJ212DRAFT_1590842</name>
</gene>
<name>A0A9P7J6A9_9AGAM</name>
<keyword evidence="2" id="KW-1185">Reference proteome</keyword>
<dbReference type="Proteomes" id="UP000807769">
    <property type="component" value="Unassembled WGS sequence"/>
</dbReference>
<dbReference type="RefSeq" id="XP_041187165.1">
    <property type="nucleotide sequence ID" value="XM_041342498.1"/>
</dbReference>